<name>A0A319DE87_9EURO</name>
<feature type="chain" id="PRO_5016381425" description="Secreted protein" evidence="1">
    <location>
        <begin position="19"/>
        <end position="106"/>
    </location>
</feature>
<gene>
    <name evidence="2" type="ORF">BO71DRAFT_400428</name>
</gene>
<evidence type="ECO:0008006" key="4">
    <source>
        <dbReference type="Google" id="ProtNLM"/>
    </source>
</evidence>
<feature type="signal peptide" evidence="1">
    <location>
        <begin position="1"/>
        <end position="18"/>
    </location>
</feature>
<keyword evidence="1" id="KW-0732">Signal</keyword>
<proteinExistence type="predicted"/>
<evidence type="ECO:0000313" key="2">
    <source>
        <dbReference type="EMBL" id="PYH92577.1"/>
    </source>
</evidence>
<sequence length="106" mass="11760">MFHRLWLIVSSISATALATVGSQPQEPLCARYVRTFIHPMPFPLSGSEEWNLNIRGFKLRGNCPACALVIVPEVLPARRYFIETGSSDRNRCLPAWIASSRASGSI</sequence>
<keyword evidence="3" id="KW-1185">Reference proteome</keyword>
<evidence type="ECO:0000313" key="3">
    <source>
        <dbReference type="Proteomes" id="UP000247810"/>
    </source>
</evidence>
<dbReference type="Proteomes" id="UP000247810">
    <property type="component" value="Unassembled WGS sequence"/>
</dbReference>
<dbReference type="EMBL" id="KZ825913">
    <property type="protein sequence ID" value="PYH92577.1"/>
    <property type="molecule type" value="Genomic_DNA"/>
</dbReference>
<protein>
    <recommendedName>
        <fullName evidence="4">Secreted protein</fullName>
    </recommendedName>
</protein>
<organism evidence="2 3">
    <name type="scientific">Aspergillus ellipticus CBS 707.79</name>
    <dbReference type="NCBI Taxonomy" id="1448320"/>
    <lineage>
        <taxon>Eukaryota</taxon>
        <taxon>Fungi</taxon>
        <taxon>Dikarya</taxon>
        <taxon>Ascomycota</taxon>
        <taxon>Pezizomycotina</taxon>
        <taxon>Eurotiomycetes</taxon>
        <taxon>Eurotiomycetidae</taxon>
        <taxon>Eurotiales</taxon>
        <taxon>Aspergillaceae</taxon>
        <taxon>Aspergillus</taxon>
        <taxon>Aspergillus subgen. Circumdati</taxon>
    </lineage>
</organism>
<evidence type="ECO:0000256" key="1">
    <source>
        <dbReference type="SAM" id="SignalP"/>
    </source>
</evidence>
<dbReference type="VEuPathDB" id="FungiDB:BO71DRAFT_400428"/>
<dbReference type="AlphaFoldDB" id="A0A319DE87"/>
<reference evidence="2 3" key="1">
    <citation type="submission" date="2018-02" db="EMBL/GenBank/DDBJ databases">
        <title>The genomes of Aspergillus section Nigri reveals drivers in fungal speciation.</title>
        <authorList>
            <consortium name="DOE Joint Genome Institute"/>
            <person name="Vesth T.C."/>
            <person name="Nybo J."/>
            <person name="Theobald S."/>
            <person name="Brandl J."/>
            <person name="Frisvad J.C."/>
            <person name="Nielsen K.F."/>
            <person name="Lyhne E.K."/>
            <person name="Kogle M.E."/>
            <person name="Kuo A."/>
            <person name="Riley R."/>
            <person name="Clum A."/>
            <person name="Nolan M."/>
            <person name="Lipzen A."/>
            <person name="Salamov A."/>
            <person name="Henrissat B."/>
            <person name="Wiebenga A."/>
            <person name="De vries R.P."/>
            <person name="Grigoriev I.V."/>
            <person name="Mortensen U.H."/>
            <person name="Andersen M.R."/>
            <person name="Baker S.E."/>
        </authorList>
    </citation>
    <scope>NUCLEOTIDE SEQUENCE [LARGE SCALE GENOMIC DNA]</scope>
    <source>
        <strain evidence="2 3">CBS 707.79</strain>
    </source>
</reference>
<accession>A0A319DE87</accession>